<dbReference type="Gene3D" id="3.40.630.30">
    <property type="match status" value="1"/>
</dbReference>
<name>A0A097R5A5_HAFAL</name>
<dbReference type="InterPro" id="IPR000182">
    <property type="entry name" value="GNAT_dom"/>
</dbReference>
<dbReference type="Pfam" id="PF13673">
    <property type="entry name" value="Acetyltransf_10"/>
    <property type="match status" value="1"/>
</dbReference>
<accession>A0A097R5A5</accession>
<dbReference type="EMBL" id="CP009706">
    <property type="protein sequence ID" value="AIU73899.1"/>
    <property type="molecule type" value="Genomic_DNA"/>
</dbReference>
<dbReference type="eggNOG" id="COG0456">
    <property type="taxonomic scope" value="Bacteria"/>
</dbReference>
<dbReference type="InterPro" id="IPR052564">
    <property type="entry name" value="N-acetyltrans/Recomb-assoc"/>
</dbReference>
<dbReference type="HOGENOM" id="CLU_087351_0_0_6"/>
<dbReference type="AlphaFoldDB" id="A0A097R5A5"/>
<dbReference type="InterPro" id="IPR016181">
    <property type="entry name" value="Acyl_CoA_acyltransferase"/>
</dbReference>
<dbReference type="CDD" id="cd04301">
    <property type="entry name" value="NAT_SF"/>
    <property type="match status" value="1"/>
</dbReference>
<gene>
    <name evidence="2" type="ORF">AT03_16855</name>
</gene>
<sequence length="156" mass="17812">MPQIQFRLFEQSDALSLRQVYESAVSQLTVGEYNLAQRTAWIQASADPKYWLQVLERIQPTVTLVDGEIAGYFDLQPDGLIDHFYVAAAFAHQGVARAMMDEILQRAQTHNLPEIYAYVSLTAQPFFTRYGFEVVYRQNVEVGGQQLENACMSKRL</sequence>
<dbReference type="KEGG" id="hav:AT03_16855"/>
<dbReference type="OrthoDB" id="5355033at2"/>
<dbReference type="PROSITE" id="PS51186">
    <property type="entry name" value="GNAT"/>
    <property type="match status" value="1"/>
</dbReference>
<dbReference type="PANTHER" id="PTHR43451">
    <property type="entry name" value="ACETYLTRANSFERASE (GNAT) FAMILY PROTEIN"/>
    <property type="match status" value="1"/>
</dbReference>
<proteinExistence type="predicted"/>
<dbReference type="Proteomes" id="UP000029986">
    <property type="component" value="Chromosome"/>
</dbReference>
<dbReference type="GO" id="GO:0016747">
    <property type="term" value="F:acyltransferase activity, transferring groups other than amino-acyl groups"/>
    <property type="evidence" value="ECO:0007669"/>
    <property type="project" value="InterPro"/>
</dbReference>
<evidence type="ECO:0000259" key="1">
    <source>
        <dbReference type="PROSITE" id="PS51186"/>
    </source>
</evidence>
<feature type="domain" description="N-acetyltransferase" evidence="1">
    <location>
        <begin position="4"/>
        <end position="156"/>
    </location>
</feature>
<dbReference type="RefSeq" id="WP_038502416.1">
    <property type="nucleotide sequence ID" value="NZ_CP009706.1"/>
</dbReference>
<evidence type="ECO:0000313" key="3">
    <source>
        <dbReference type="Proteomes" id="UP000029986"/>
    </source>
</evidence>
<dbReference type="SUPFAM" id="SSF55729">
    <property type="entry name" value="Acyl-CoA N-acyltransferases (Nat)"/>
    <property type="match status" value="1"/>
</dbReference>
<evidence type="ECO:0000313" key="2">
    <source>
        <dbReference type="EMBL" id="AIU73899.1"/>
    </source>
</evidence>
<reference evidence="2 3" key="1">
    <citation type="journal article" date="2014" name="Gut Pathog.">
        <title>Gene clusters of Hafnia alvei strain FB1 important in survival and pathogenesis: a draft genome perspective.</title>
        <authorList>
            <person name="Tan J.Y."/>
            <person name="Yin W.F."/>
            <person name="Chan K.G."/>
        </authorList>
    </citation>
    <scope>NUCLEOTIDE SEQUENCE [LARGE SCALE GENOMIC DNA]</scope>
    <source>
        <strain evidence="2 3">FB1</strain>
    </source>
</reference>
<dbReference type="PANTHER" id="PTHR43451:SF1">
    <property type="entry name" value="ACETYLTRANSFERASE"/>
    <property type="match status" value="1"/>
</dbReference>
<keyword evidence="3" id="KW-1185">Reference proteome</keyword>
<dbReference type="PATRIC" id="fig|1453496.5.peg.3458"/>
<organism evidence="2 3">
    <name type="scientific">Hafnia alvei FB1</name>
    <dbReference type="NCBI Taxonomy" id="1453496"/>
    <lineage>
        <taxon>Bacteria</taxon>
        <taxon>Pseudomonadati</taxon>
        <taxon>Pseudomonadota</taxon>
        <taxon>Gammaproteobacteria</taxon>
        <taxon>Enterobacterales</taxon>
        <taxon>Hafniaceae</taxon>
        <taxon>Hafnia</taxon>
    </lineage>
</organism>
<protein>
    <submittedName>
        <fullName evidence="2">Acetyltransferase</fullName>
    </submittedName>
</protein>
<keyword evidence="2" id="KW-0808">Transferase</keyword>